<dbReference type="InterPro" id="IPR036388">
    <property type="entry name" value="WH-like_DNA-bd_sf"/>
</dbReference>
<protein>
    <recommendedName>
        <fullName evidence="4">HTH deoR-type domain-containing protein</fullName>
    </recommendedName>
</protein>
<dbReference type="GO" id="GO:0003700">
    <property type="term" value="F:DNA-binding transcription factor activity"/>
    <property type="evidence" value="ECO:0007669"/>
    <property type="project" value="InterPro"/>
</dbReference>
<dbReference type="PROSITE" id="PS51000">
    <property type="entry name" value="HTH_DEOR_2"/>
    <property type="match status" value="1"/>
</dbReference>
<name>A0A387HF97_9ACTN</name>
<keyword evidence="2" id="KW-0804">Transcription</keyword>
<evidence type="ECO:0000256" key="3">
    <source>
        <dbReference type="SAM" id="MobiDB-lite"/>
    </source>
</evidence>
<dbReference type="InterPro" id="IPR036390">
    <property type="entry name" value="WH_DNA-bd_sf"/>
</dbReference>
<dbReference type="Pfam" id="PF08279">
    <property type="entry name" value="HTH_11"/>
    <property type="match status" value="1"/>
</dbReference>
<dbReference type="PROSITE" id="PS52050">
    <property type="entry name" value="WYL"/>
    <property type="match status" value="1"/>
</dbReference>
<feature type="compositionally biased region" description="Low complexity" evidence="3">
    <location>
        <begin position="210"/>
        <end position="233"/>
    </location>
</feature>
<keyword evidence="1" id="KW-0805">Transcription regulation</keyword>
<dbReference type="RefSeq" id="WP_342777928.1">
    <property type="nucleotide sequence ID" value="NZ_CP032698.1"/>
</dbReference>
<dbReference type="PANTHER" id="PTHR34580:SF3">
    <property type="entry name" value="PROTEIN PAFB"/>
    <property type="match status" value="1"/>
</dbReference>
<dbReference type="AlphaFoldDB" id="A0A387HF97"/>
<keyword evidence="6" id="KW-1185">Reference proteome</keyword>
<dbReference type="InterPro" id="IPR013196">
    <property type="entry name" value="HTH_11"/>
</dbReference>
<dbReference type="EMBL" id="CP032698">
    <property type="protein sequence ID" value="AYG79398.1"/>
    <property type="molecule type" value="Genomic_DNA"/>
</dbReference>
<feature type="region of interest" description="Disordered" evidence="3">
    <location>
        <begin position="131"/>
        <end position="246"/>
    </location>
</feature>
<feature type="compositionally biased region" description="Low complexity" evidence="3">
    <location>
        <begin position="180"/>
        <end position="202"/>
    </location>
</feature>
<feature type="compositionally biased region" description="Low complexity" evidence="3">
    <location>
        <begin position="149"/>
        <end position="159"/>
    </location>
</feature>
<dbReference type="Pfam" id="PF13280">
    <property type="entry name" value="WYL"/>
    <property type="match status" value="1"/>
</dbReference>
<evidence type="ECO:0000313" key="5">
    <source>
        <dbReference type="EMBL" id="AYG79398.1"/>
    </source>
</evidence>
<gene>
    <name evidence="5" type="ORF">DWB77_01511</name>
</gene>
<reference evidence="5 6" key="1">
    <citation type="submission" date="2018-10" db="EMBL/GenBank/DDBJ databases">
        <title>Relationship between Morphology and Antimicrobial Activity in Streptomyces.</title>
        <authorList>
            <person name="Kang H.J."/>
            <person name="Kim S.B."/>
        </authorList>
    </citation>
    <scope>NUCLEOTIDE SEQUENCE [LARGE SCALE GENOMIC DNA]</scope>
    <source>
        <strain evidence="5 6">BH38</strain>
    </source>
</reference>
<dbReference type="Gene3D" id="1.10.10.10">
    <property type="entry name" value="Winged helix-like DNA-binding domain superfamily/Winged helix DNA-binding domain"/>
    <property type="match status" value="1"/>
</dbReference>
<proteinExistence type="predicted"/>
<dbReference type="Proteomes" id="UP000271554">
    <property type="component" value="Chromosome"/>
</dbReference>
<evidence type="ECO:0000259" key="4">
    <source>
        <dbReference type="PROSITE" id="PS51000"/>
    </source>
</evidence>
<evidence type="ECO:0000256" key="1">
    <source>
        <dbReference type="ARBA" id="ARBA00023015"/>
    </source>
</evidence>
<evidence type="ECO:0000313" key="6">
    <source>
        <dbReference type="Proteomes" id="UP000271554"/>
    </source>
</evidence>
<dbReference type="InterPro" id="IPR001034">
    <property type="entry name" value="DeoR_HTH"/>
</dbReference>
<evidence type="ECO:0000256" key="2">
    <source>
        <dbReference type="ARBA" id="ARBA00023163"/>
    </source>
</evidence>
<dbReference type="InterPro" id="IPR026881">
    <property type="entry name" value="WYL_dom"/>
</dbReference>
<sequence>MARPLARVLTLLELLQSGGTRTVAELANRLGVDERTVRRYVQHLLELDVPVESVRGRYGGYRLASGFRMPPLMLSDDEALAVLLGLVAGRRTGLTTSTDVASETAAAKIRRVLPERLGRRLDAVLDSLAFTSPEGTSGSRGGPAPSPPLGTGAPQAPAAPSNPPSPTTRSAPTDSPPPTSSAALTTPGTPTGSAAPTTLSTPTGPPAPTGPAALTTPSTPTEPAAPTRSTAPADPGPPTDTTPRSVAPRSAILLCVADAVRHQRPLSIRYTSADGRRSERTLHPYGLVAHSGKWYVTGTDPVIDEDRTFRLDRIADARTLPGSFVPPVGFDPAERVLAGLATAPHRHQVSLRIQGTAEQIRAHLPTHLATLSELPDRSGRAPQLPCFRAELRVQDLDWLPAVLACLDRPLVIERPPELRDLVSALADRLARTAQPPPPGYLGRPA</sequence>
<dbReference type="KEGG" id="shun:DWB77_01511"/>
<organism evidence="5 6">
    <name type="scientific">Streptomyces hundungensis</name>
    <dbReference type="NCBI Taxonomy" id="1077946"/>
    <lineage>
        <taxon>Bacteria</taxon>
        <taxon>Bacillati</taxon>
        <taxon>Actinomycetota</taxon>
        <taxon>Actinomycetes</taxon>
        <taxon>Kitasatosporales</taxon>
        <taxon>Streptomycetaceae</taxon>
        <taxon>Streptomyces</taxon>
    </lineage>
</organism>
<dbReference type="PANTHER" id="PTHR34580">
    <property type="match status" value="1"/>
</dbReference>
<accession>A0A387HF97</accession>
<feature type="domain" description="HTH deoR-type" evidence="4">
    <location>
        <begin position="4"/>
        <end position="63"/>
    </location>
</feature>
<dbReference type="InterPro" id="IPR051534">
    <property type="entry name" value="CBASS_pafABC_assoc_protein"/>
</dbReference>
<dbReference type="SUPFAM" id="SSF46785">
    <property type="entry name" value="Winged helix' DNA-binding domain"/>
    <property type="match status" value="1"/>
</dbReference>